<keyword evidence="4" id="KW-0863">Zinc-finger</keyword>
<keyword evidence="6" id="KW-0805">Transcription regulation</keyword>
<name>A0ABQ7H9T0_DUNSA</name>
<sequence>MEGDQCSRCLLGSLTVDEQEGFLLCPNCGFLADEVHLVNNPLGGEGVTVGDHAAGGGAAIMPGSGTSGFRRGTGAAPSSHDRGRREAVDRLKGVASRLMPTGMVQEAVNMFHEVRERKLLRIGSEHYTVDAQIAGVLFTVLRSHNQPMPLSEVASACQASPLVVGRHFRTLASALHMPALFPSATIRAFAMRLAAKLLESLNCDQVRGLNPVSAS</sequence>
<keyword evidence="5" id="KW-0862">Zinc</keyword>
<dbReference type="EMBL" id="MU069439">
    <property type="protein sequence ID" value="KAF5843612.1"/>
    <property type="molecule type" value="Genomic_DNA"/>
</dbReference>
<reference evidence="10" key="1">
    <citation type="submission" date="2017-08" db="EMBL/GenBank/DDBJ databases">
        <authorList>
            <person name="Polle J.E."/>
            <person name="Barry K."/>
            <person name="Cushman J."/>
            <person name="Schmutz J."/>
            <person name="Tran D."/>
            <person name="Hathwaick L.T."/>
            <person name="Yim W.C."/>
            <person name="Jenkins J."/>
            <person name="Mckie-Krisberg Z.M."/>
            <person name="Prochnik S."/>
            <person name="Lindquist E."/>
            <person name="Dockter R.B."/>
            <person name="Adam C."/>
            <person name="Molina H."/>
            <person name="Bunkerborg J."/>
            <person name="Jin E."/>
            <person name="Buchheim M."/>
            <person name="Magnuson J."/>
        </authorList>
    </citation>
    <scope>NUCLEOTIDE SEQUENCE</scope>
    <source>
        <strain evidence="10">CCAP 19/18</strain>
    </source>
</reference>
<evidence type="ECO:0000256" key="5">
    <source>
        <dbReference type="ARBA" id="ARBA00022833"/>
    </source>
</evidence>
<gene>
    <name evidence="10" type="ORF">DUNSADRAFT_10787</name>
</gene>
<accession>A0ABQ7H9T0</accession>
<dbReference type="PANTHER" id="PTHR11618">
    <property type="entry name" value="TRANSCRIPTION INITIATION FACTOR IIB-RELATED"/>
    <property type="match status" value="1"/>
</dbReference>
<evidence type="ECO:0000256" key="7">
    <source>
        <dbReference type="ARBA" id="ARBA00023163"/>
    </source>
</evidence>
<comment type="similarity">
    <text evidence="2">Belongs to the TFIIB family.</text>
</comment>
<proteinExistence type="inferred from homology"/>
<evidence type="ECO:0000256" key="4">
    <source>
        <dbReference type="ARBA" id="ARBA00022771"/>
    </source>
</evidence>
<comment type="caution">
    <text evidence="10">The sequence shown here is derived from an EMBL/GenBank/DDBJ whole genome shotgun (WGS) entry which is preliminary data.</text>
</comment>
<keyword evidence="7" id="KW-0804">Transcription</keyword>
<evidence type="ECO:0000313" key="10">
    <source>
        <dbReference type="EMBL" id="KAF5843612.1"/>
    </source>
</evidence>
<evidence type="ECO:0000256" key="8">
    <source>
        <dbReference type="ARBA" id="ARBA00023242"/>
    </source>
</evidence>
<feature type="region of interest" description="Disordered" evidence="9">
    <location>
        <begin position="62"/>
        <end position="86"/>
    </location>
</feature>
<evidence type="ECO:0000256" key="2">
    <source>
        <dbReference type="ARBA" id="ARBA00010857"/>
    </source>
</evidence>
<feature type="compositionally biased region" description="Low complexity" evidence="9">
    <location>
        <begin position="63"/>
        <end position="76"/>
    </location>
</feature>
<keyword evidence="11" id="KW-1185">Reference proteome</keyword>
<keyword evidence="8" id="KW-0539">Nucleus</keyword>
<evidence type="ECO:0000256" key="1">
    <source>
        <dbReference type="ARBA" id="ARBA00004123"/>
    </source>
</evidence>
<dbReference type="Gene3D" id="1.10.472.170">
    <property type="match status" value="1"/>
</dbReference>
<evidence type="ECO:0008006" key="12">
    <source>
        <dbReference type="Google" id="ProtNLM"/>
    </source>
</evidence>
<evidence type="ECO:0000256" key="3">
    <source>
        <dbReference type="ARBA" id="ARBA00022723"/>
    </source>
</evidence>
<dbReference type="InterPro" id="IPR000812">
    <property type="entry name" value="TFIIB"/>
</dbReference>
<protein>
    <recommendedName>
        <fullName evidence="12">TFIIB-type domain-containing protein</fullName>
    </recommendedName>
</protein>
<comment type="subcellular location">
    <subcellularLocation>
        <location evidence="1">Nucleus</location>
    </subcellularLocation>
</comment>
<evidence type="ECO:0000256" key="6">
    <source>
        <dbReference type="ARBA" id="ARBA00023015"/>
    </source>
</evidence>
<dbReference type="PANTHER" id="PTHR11618:SF4">
    <property type="entry name" value="TRANSCRIPTION FACTOR IIIB 90 KDA SUBUNIT"/>
    <property type="match status" value="1"/>
</dbReference>
<dbReference type="Proteomes" id="UP000815325">
    <property type="component" value="Unassembled WGS sequence"/>
</dbReference>
<evidence type="ECO:0000256" key="9">
    <source>
        <dbReference type="SAM" id="MobiDB-lite"/>
    </source>
</evidence>
<keyword evidence="3" id="KW-0479">Metal-binding</keyword>
<organism evidence="10 11">
    <name type="scientific">Dunaliella salina</name>
    <name type="common">Green alga</name>
    <name type="synonym">Protococcus salinus</name>
    <dbReference type="NCBI Taxonomy" id="3046"/>
    <lineage>
        <taxon>Eukaryota</taxon>
        <taxon>Viridiplantae</taxon>
        <taxon>Chlorophyta</taxon>
        <taxon>core chlorophytes</taxon>
        <taxon>Chlorophyceae</taxon>
        <taxon>CS clade</taxon>
        <taxon>Chlamydomonadales</taxon>
        <taxon>Dunaliellaceae</taxon>
        <taxon>Dunaliella</taxon>
    </lineage>
</organism>
<evidence type="ECO:0000313" key="11">
    <source>
        <dbReference type="Proteomes" id="UP000815325"/>
    </source>
</evidence>